<dbReference type="Proteomes" id="UP000288716">
    <property type="component" value="Unassembled WGS sequence"/>
</dbReference>
<dbReference type="AlphaFoldDB" id="A0A443S3U4"/>
<dbReference type="VEuPathDB" id="VectorBase:LDEU009875"/>
<reference evidence="4 5" key="1">
    <citation type="journal article" date="2018" name="Gigascience">
        <title>Genomes of trombidid mites reveal novel predicted allergens and laterally-transferred genes associated with secondary metabolism.</title>
        <authorList>
            <person name="Dong X."/>
            <person name="Chaisiri K."/>
            <person name="Xia D."/>
            <person name="Armstrong S.D."/>
            <person name="Fang Y."/>
            <person name="Donnelly M.J."/>
            <person name="Kadowaki T."/>
            <person name="McGarry J.W."/>
            <person name="Darby A.C."/>
            <person name="Makepeace B.L."/>
        </authorList>
    </citation>
    <scope>NUCLEOTIDE SEQUENCE [LARGE SCALE GENOMIC DNA]</scope>
    <source>
        <strain evidence="4">UoL-UT</strain>
    </source>
</reference>
<dbReference type="InterPro" id="IPR011333">
    <property type="entry name" value="SKP1/BTB/POZ_sf"/>
</dbReference>
<dbReference type="InterPro" id="IPR013087">
    <property type="entry name" value="Znf_C2H2_type"/>
</dbReference>
<evidence type="ECO:0000259" key="2">
    <source>
        <dbReference type="PROSITE" id="PS50097"/>
    </source>
</evidence>
<comment type="caution">
    <text evidence="4">The sequence shown here is derived from an EMBL/GenBank/DDBJ whole genome shotgun (WGS) entry which is preliminary data.</text>
</comment>
<keyword evidence="1" id="KW-0479">Metal-binding</keyword>
<keyword evidence="1" id="KW-0863">Zinc-finger</keyword>
<dbReference type="GO" id="GO:0008270">
    <property type="term" value="F:zinc ion binding"/>
    <property type="evidence" value="ECO:0007669"/>
    <property type="project" value="UniProtKB-KW"/>
</dbReference>
<gene>
    <name evidence="4" type="ORF">B4U80_14062</name>
</gene>
<dbReference type="InterPro" id="IPR000210">
    <property type="entry name" value="BTB/POZ_dom"/>
</dbReference>
<keyword evidence="5" id="KW-1185">Reference proteome</keyword>
<evidence type="ECO:0000313" key="5">
    <source>
        <dbReference type="Proteomes" id="UP000288716"/>
    </source>
</evidence>
<dbReference type="InterPro" id="IPR036236">
    <property type="entry name" value="Znf_C2H2_sf"/>
</dbReference>
<evidence type="ECO:0000259" key="3">
    <source>
        <dbReference type="PROSITE" id="PS50157"/>
    </source>
</evidence>
<proteinExistence type="predicted"/>
<dbReference type="PROSITE" id="PS50157">
    <property type="entry name" value="ZINC_FINGER_C2H2_2"/>
    <property type="match status" value="1"/>
</dbReference>
<dbReference type="PROSITE" id="PS50097">
    <property type="entry name" value="BTB"/>
    <property type="match status" value="1"/>
</dbReference>
<evidence type="ECO:0008006" key="6">
    <source>
        <dbReference type="Google" id="ProtNLM"/>
    </source>
</evidence>
<dbReference type="Gene3D" id="3.30.160.60">
    <property type="entry name" value="Classic Zinc Finger"/>
    <property type="match status" value="1"/>
</dbReference>
<dbReference type="SMART" id="SM00355">
    <property type="entry name" value="ZnF_C2H2"/>
    <property type="match status" value="2"/>
</dbReference>
<protein>
    <recommendedName>
        <fullName evidence="6">BTB domain-containing protein</fullName>
    </recommendedName>
</protein>
<dbReference type="Pfam" id="PF00651">
    <property type="entry name" value="BTB"/>
    <property type="match status" value="1"/>
</dbReference>
<organism evidence="4 5">
    <name type="scientific">Leptotrombidium deliense</name>
    <dbReference type="NCBI Taxonomy" id="299467"/>
    <lineage>
        <taxon>Eukaryota</taxon>
        <taxon>Metazoa</taxon>
        <taxon>Ecdysozoa</taxon>
        <taxon>Arthropoda</taxon>
        <taxon>Chelicerata</taxon>
        <taxon>Arachnida</taxon>
        <taxon>Acari</taxon>
        <taxon>Acariformes</taxon>
        <taxon>Trombidiformes</taxon>
        <taxon>Prostigmata</taxon>
        <taxon>Anystina</taxon>
        <taxon>Parasitengona</taxon>
        <taxon>Trombiculoidea</taxon>
        <taxon>Trombiculidae</taxon>
        <taxon>Leptotrombidium</taxon>
    </lineage>
</organism>
<dbReference type="EMBL" id="NCKV01009602">
    <property type="protein sequence ID" value="RWS22165.1"/>
    <property type="molecule type" value="Genomic_DNA"/>
</dbReference>
<dbReference type="SUPFAM" id="SSF54695">
    <property type="entry name" value="POZ domain"/>
    <property type="match status" value="1"/>
</dbReference>
<keyword evidence="1" id="KW-0862">Zinc</keyword>
<dbReference type="SUPFAM" id="SSF57667">
    <property type="entry name" value="beta-beta-alpha zinc fingers"/>
    <property type="match status" value="1"/>
</dbReference>
<sequence length="290" mass="32831">MVFEEKDGYVTFNLNSKCKLIAIYRKLFEIGALFDVIFTTDTNDIHKKLTIGAHRKVLSTYSSYFRKLFESQSSGSFPLIIAVNSEDFIRLNTLISLIYGQTVSVTKHEFSNTLNLAFILGIKPLKKMKNLSFSSDSSIASNSDSKSNEAQRVNTTTIEVAEDVEDNIPATISDERDEQDSLIPGSDCEDAPDEHFNCVDVLKNIFRGKFTSSSTHSNANVTESSKSAVACRSHQCCHCDKTYAYKHTLIRHQRAIHLLNKFCGQTFTWDQQLRRHTKRHSAHVQQTESQ</sequence>
<name>A0A443S3U4_9ACAR</name>
<feature type="domain" description="C2H2-type" evidence="3">
    <location>
        <begin position="234"/>
        <end position="262"/>
    </location>
</feature>
<evidence type="ECO:0000313" key="4">
    <source>
        <dbReference type="EMBL" id="RWS22165.1"/>
    </source>
</evidence>
<accession>A0A443S3U4</accession>
<dbReference type="SMART" id="SM00225">
    <property type="entry name" value="BTB"/>
    <property type="match status" value="1"/>
</dbReference>
<dbReference type="PROSITE" id="PS00028">
    <property type="entry name" value="ZINC_FINGER_C2H2_1"/>
    <property type="match status" value="1"/>
</dbReference>
<dbReference type="Gene3D" id="3.30.710.10">
    <property type="entry name" value="Potassium Channel Kv1.1, Chain A"/>
    <property type="match status" value="1"/>
</dbReference>
<feature type="domain" description="BTB" evidence="2">
    <location>
        <begin position="34"/>
        <end position="107"/>
    </location>
</feature>
<evidence type="ECO:0000256" key="1">
    <source>
        <dbReference type="PROSITE-ProRule" id="PRU00042"/>
    </source>
</evidence>
<dbReference type="OrthoDB" id="6350788at2759"/>